<dbReference type="InterPro" id="IPR058871">
    <property type="entry name" value="Zuotin_N"/>
</dbReference>
<dbReference type="PANTHER" id="PTHR43999">
    <property type="entry name" value="DNAJ HOMOLOG SUBFAMILY C MEMBER 2"/>
    <property type="match status" value="1"/>
</dbReference>
<feature type="domain" description="Myb-like" evidence="6">
    <location>
        <begin position="562"/>
        <end position="619"/>
    </location>
</feature>
<dbReference type="Pfam" id="PF00226">
    <property type="entry name" value="DnaJ"/>
    <property type="match status" value="1"/>
</dbReference>
<dbReference type="PANTHER" id="PTHR43999:SF1">
    <property type="entry name" value="DNAJ HOMOLOG SUBFAMILY C MEMBER 2"/>
    <property type="match status" value="1"/>
</dbReference>
<dbReference type="InterPro" id="IPR036869">
    <property type="entry name" value="J_dom_sf"/>
</dbReference>
<dbReference type="GO" id="GO:0005829">
    <property type="term" value="C:cytosol"/>
    <property type="evidence" value="ECO:0007669"/>
    <property type="project" value="TreeGrafter"/>
</dbReference>
<evidence type="ECO:0000256" key="4">
    <source>
        <dbReference type="SAM" id="MobiDB-lite"/>
    </source>
</evidence>
<organism evidence="7 8">
    <name type="scientific">Thamnocephalis sphaerospora</name>
    <dbReference type="NCBI Taxonomy" id="78915"/>
    <lineage>
        <taxon>Eukaryota</taxon>
        <taxon>Fungi</taxon>
        <taxon>Fungi incertae sedis</taxon>
        <taxon>Zoopagomycota</taxon>
        <taxon>Zoopagomycotina</taxon>
        <taxon>Zoopagomycetes</taxon>
        <taxon>Zoopagales</taxon>
        <taxon>Sigmoideomycetaceae</taxon>
        <taxon>Thamnocephalis</taxon>
    </lineage>
</organism>
<comment type="subcellular location">
    <subcellularLocation>
        <location evidence="1">Cytoplasm</location>
    </subcellularLocation>
</comment>
<dbReference type="SMART" id="SM00717">
    <property type="entry name" value="SANT"/>
    <property type="match status" value="2"/>
</dbReference>
<keyword evidence="2" id="KW-0963">Cytoplasm</keyword>
<gene>
    <name evidence="7" type="ORF">THASP1DRAFT_35046</name>
</gene>
<feature type="compositionally biased region" description="Low complexity" evidence="4">
    <location>
        <begin position="433"/>
        <end position="442"/>
    </location>
</feature>
<dbReference type="GO" id="GO:0030544">
    <property type="term" value="F:Hsp70 protein binding"/>
    <property type="evidence" value="ECO:0007669"/>
    <property type="project" value="InterPro"/>
</dbReference>
<dbReference type="STRING" id="78915.A0A4P9XLW6"/>
<name>A0A4P9XLW6_9FUNG</name>
<reference evidence="8" key="1">
    <citation type="journal article" date="2018" name="Nat. Microbiol.">
        <title>Leveraging single-cell genomics to expand the fungal tree of life.</title>
        <authorList>
            <person name="Ahrendt S.R."/>
            <person name="Quandt C.A."/>
            <person name="Ciobanu D."/>
            <person name="Clum A."/>
            <person name="Salamov A."/>
            <person name="Andreopoulos B."/>
            <person name="Cheng J.F."/>
            <person name="Woyke T."/>
            <person name="Pelin A."/>
            <person name="Henrissat B."/>
            <person name="Reynolds N.K."/>
            <person name="Benny G.L."/>
            <person name="Smith M.E."/>
            <person name="James T.Y."/>
            <person name="Grigoriev I.V."/>
        </authorList>
    </citation>
    <scope>NUCLEOTIDE SEQUENCE [LARGE SCALE GENOMIC DNA]</scope>
    <source>
        <strain evidence="8">RSA 1356</strain>
    </source>
</reference>
<dbReference type="Gene3D" id="1.10.8.840">
    <property type="entry name" value="Ribosome-associated complex head domain"/>
    <property type="match status" value="1"/>
</dbReference>
<accession>A0A4P9XLW6</accession>
<dbReference type="Proteomes" id="UP000271241">
    <property type="component" value="Unassembled WGS sequence"/>
</dbReference>
<protein>
    <submittedName>
        <fullName evidence="7">Uncharacterized protein</fullName>
    </submittedName>
</protein>
<dbReference type="Pfam" id="PF23082">
    <property type="entry name" value="Myb_DNA-binding_2"/>
    <property type="match status" value="2"/>
</dbReference>
<feature type="compositionally biased region" description="Pro residues" evidence="4">
    <location>
        <begin position="422"/>
        <end position="432"/>
    </location>
</feature>
<evidence type="ECO:0000313" key="8">
    <source>
        <dbReference type="Proteomes" id="UP000271241"/>
    </source>
</evidence>
<dbReference type="OrthoDB" id="1690618at2759"/>
<evidence type="ECO:0000256" key="3">
    <source>
        <dbReference type="ARBA" id="ARBA00023186"/>
    </source>
</evidence>
<dbReference type="GO" id="GO:0006450">
    <property type="term" value="P:regulation of translational fidelity"/>
    <property type="evidence" value="ECO:0007669"/>
    <property type="project" value="InterPro"/>
</dbReference>
<evidence type="ECO:0000313" key="7">
    <source>
        <dbReference type="EMBL" id="RKP06878.1"/>
    </source>
</evidence>
<dbReference type="InterPro" id="IPR044634">
    <property type="entry name" value="Zuotin/DnaJC2"/>
</dbReference>
<dbReference type="AlphaFoldDB" id="A0A4P9XLW6"/>
<dbReference type="SUPFAM" id="SSF46689">
    <property type="entry name" value="Homeodomain-like"/>
    <property type="match status" value="2"/>
</dbReference>
<dbReference type="PROSITE" id="PS00636">
    <property type="entry name" value="DNAJ_1"/>
    <property type="match status" value="1"/>
</dbReference>
<keyword evidence="8" id="KW-1185">Reference proteome</keyword>
<feature type="region of interest" description="Disordered" evidence="4">
    <location>
        <begin position="42"/>
        <end position="65"/>
    </location>
</feature>
<dbReference type="InterPro" id="IPR054076">
    <property type="entry name" value="ZUO1-like_ZHD"/>
</dbReference>
<dbReference type="GO" id="GO:0051083">
    <property type="term" value="P:'de novo' cotranslational protein folding"/>
    <property type="evidence" value="ECO:0007669"/>
    <property type="project" value="InterPro"/>
</dbReference>
<dbReference type="GO" id="GO:0043022">
    <property type="term" value="F:ribosome binding"/>
    <property type="evidence" value="ECO:0007669"/>
    <property type="project" value="InterPro"/>
</dbReference>
<dbReference type="InterPro" id="IPR018253">
    <property type="entry name" value="DnaJ_domain_CS"/>
</dbReference>
<dbReference type="EMBL" id="KZ992801">
    <property type="protein sequence ID" value="RKP06878.1"/>
    <property type="molecule type" value="Genomic_DNA"/>
</dbReference>
<feature type="domain" description="J" evidence="5">
    <location>
        <begin position="81"/>
        <end position="159"/>
    </location>
</feature>
<evidence type="ECO:0000259" key="5">
    <source>
        <dbReference type="PROSITE" id="PS50076"/>
    </source>
</evidence>
<dbReference type="SUPFAM" id="SSF46565">
    <property type="entry name" value="Chaperone J-domain"/>
    <property type="match status" value="1"/>
</dbReference>
<feature type="region of interest" description="Disordered" evidence="4">
    <location>
        <begin position="418"/>
        <end position="454"/>
    </location>
</feature>
<dbReference type="CDD" id="cd06257">
    <property type="entry name" value="DnaJ"/>
    <property type="match status" value="1"/>
</dbReference>
<evidence type="ECO:0000259" key="6">
    <source>
        <dbReference type="PROSITE" id="PS50090"/>
    </source>
</evidence>
<dbReference type="Pfam" id="PF21884">
    <property type="entry name" value="ZUO1-like_ZHD"/>
    <property type="match status" value="1"/>
</dbReference>
<feature type="region of interest" description="Disordered" evidence="4">
    <location>
        <begin position="312"/>
        <end position="348"/>
    </location>
</feature>
<dbReference type="InterPro" id="IPR001623">
    <property type="entry name" value="DnaJ_domain"/>
</dbReference>
<dbReference type="Pfam" id="PF26185">
    <property type="entry name" value="Zuotin_N"/>
    <property type="match status" value="1"/>
</dbReference>
<dbReference type="Pfam" id="PF16717">
    <property type="entry name" value="RAC_head"/>
    <property type="match status" value="1"/>
</dbReference>
<sequence length="630" mass="71763">MSCVALCQREIEPVGPTFLQLLRRRALGATLSEAMMQMAEQDAFDSADGDEDEDDDAGLENEDEVTPELMRLDLAEWKKHDHYAIIGLRKLRGAATETQLRNAYRRRVLKYHPDKKAQSDNAASGKTSNADDDHFFKCVQKTYELLSDPVRRRQYDSVDAHYSDEIPERSDKSEFFGLYGPAFEREARFSKKHPVPTLGNADTSQEEVDRFYDFWYSFDSWRTFEFLDKEDVESAENREEKRWLDRQNREERVKRKRDDTARVRRLVDQAFKRDPRIKKFKNAKKQEQEAKKQAKEEAARLVKEAEERARLEEEQAKERAEAEERERAVQQKKQREAMKNKLRKSRKAVRTLLKERPFGVASIRGESESETAATLRDAQLDAVIDKLDVEKLIALKERLEADAASALAQWIIDDVKSSEPLPEAPKPKPAPVATPAAPVAESKPAPAKKSNERPWTTEEIAILIKAVSKFPGGSRKRWETISEYVAVHSGQAARSNEELIAKSKDLQRGATSMQADAVRQLQFVKKHADTRINDEPSIRFDVVDGASEPASASAATAAAAEKPADTAVNWTSEQQQQLEKALKTYPASWKGEGDRWDMIAAEVEGRNKREVKLRVKFLMEQIKAKKAATS</sequence>
<evidence type="ECO:0000256" key="2">
    <source>
        <dbReference type="ARBA" id="ARBA00022490"/>
    </source>
</evidence>
<dbReference type="InterPro" id="IPR001005">
    <property type="entry name" value="SANT/Myb"/>
</dbReference>
<dbReference type="SMART" id="SM00271">
    <property type="entry name" value="DnaJ"/>
    <property type="match status" value="1"/>
</dbReference>
<dbReference type="InterPro" id="IPR042569">
    <property type="entry name" value="RAC_head_sf"/>
</dbReference>
<dbReference type="PROSITE" id="PS50090">
    <property type="entry name" value="MYB_LIKE"/>
    <property type="match status" value="2"/>
</dbReference>
<dbReference type="PRINTS" id="PR00625">
    <property type="entry name" value="JDOMAIN"/>
</dbReference>
<dbReference type="Gene3D" id="1.10.10.60">
    <property type="entry name" value="Homeodomain-like"/>
    <property type="match status" value="2"/>
</dbReference>
<evidence type="ECO:0000256" key="1">
    <source>
        <dbReference type="ARBA" id="ARBA00004496"/>
    </source>
</evidence>
<dbReference type="CDD" id="cd00167">
    <property type="entry name" value="SANT"/>
    <property type="match status" value="2"/>
</dbReference>
<dbReference type="InterPro" id="IPR009057">
    <property type="entry name" value="Homeodomain-like_sf"/>
</dbReference>
<feature type="compositionally biased region" description="Basic and acidic residues" evidence="4">
    <location>
        <begin position="312"/>
        <end position="339"/>
    </location>
</feature>
<keyword evidence="3" id="KW-0143">Chaperone</keyword>
<feature type="domain" description="Myb-like" evidence="6">
    <location>
        <begin position="447"/>
        <end position="498"/>
    </location>
</feature>
<dbReference type="InterPro" id="IPR032003">
    <property type="entry name" value="RAC_head"/>
</dbReference>
<dbReference type="PROSITE" id="PS50076">
    <property type="entry name" value="DNAJ_2"/>
    <property type="match status" value="1"/>
</dbReference>
<proteinExistence type="predicted"/>
<dbReference type="Gene3D" id="1.10.287.110">
    <property type="entry name" value="DnaJ domain"/>
    <property type="match status" value="1"/>
</dbReference>